<evidence type="ECO:0000313" key="4">
    <source>
        <dbReference type="Proteomes" id="UP000785613"/>
    </source>
</evidence>
<keyword evidence="1" id="KW-0378">Hydrolase</keyword>
<name>A0ABX0LLP4_9BURK</name>
<dbReference type="Gene3D" id="1.10.530.10">
    <property type="match status" value="1"/>
</dbReference>
<evidence type="ECO:0000259" key="2">
    <source>
        <dbReference type="SMART" id="SM00047"/>
    </source>
</evidence>
<dbReference type="PANTHER" id="PTHR33308:SF9">
    <property type="entry name" value="PEPTIDOGLYCAN HYDROLASE FLGJ"/>
    <property type="match status" value="1"/>
</dbReference>
<dbReference type="PRINTS" id="PR01002">
    <property type="entry name" value="FLGFLGJ"/>
</dbReference>
<keyword evidence="4" id="KW-1185">Reference proteome</keyword>
<dbReference type="Gene3D" id="2.10.70.40">
    <property type="entry name" value="peptidoglycan hydrolase"/>
    <property type="match status" value="1"/>
</dbReference>
<evidence type="ECO:0000256" key="1">
    <source>
        <dbReference type="ARBA" id="ARBA00022801"/>
    </source>
</evidence>
<gene>
    <name evidence="3" type="ORF">F0185_06970</name>
</gene>
<organism evidence="3 4">
    <name type="scientific">Massilia rubra</name>
    <dbReference type="NCBI Taxonomy" id="2607910"/>
    <lineage>
        <taxon>Bacteria</taxon>
        <taxon>Pseudomonadati</taxon>
        <taxon>Pseudomonadota</taxon>
        <taxon>Betaproteobacteria</taxon>
        <taxon>Burkholderiales</taxon>
        <taxon>Oxalobacteraceae</taxon>
        <taxon>Telluria group</taxon>
        <taxon>Massilia</taxon>
    </lineage>
</organism>
<comment type="caution">
    <text evidence="3">The sequence shown here is derived from an EMBL/GenBank/DDBJ whole genome shotgun (WGS) entry which is preliminary data.</text>
</comment>
<dbReference type="PANTHER" id="PTHR33308">
    <property type="entry name" value="PEPTIDOGLYCAN HYDROLASE FLGJ"/>
    <property type="match status" value="1"/>
</dbReference>
<dbReference type="EMBL" id="VUYU01000004">
    <property type="protein sequence ID" value="NHZ33330.1"/>
    <property type="molecule type" value="Genomic_DNA"/>
</dbReference>
<sequence>MINNANTPVAPDPGATPCWSTIGRLAAGLQPGSRGAKVTQLQSLLGVAPDGVCGPATEHALKISFVTATYADARASQATTRVPAALTTAQAILETSYGRSVPTDINSGIYSYNLFGIKSHPQQRYVTIWTHEVVKGISERKECNFAAYDSFQQSLDAHATFLTANPRYHTLFNSSDPHVWAEGLHQLGYATDPEYGPKLIAIMRQWNLT</sequence>
<proteinExistence type="predicted"/>
<evidence type="ECO:0000313" key="3">
    <source>
        <dbReference type="EMBL" id="NHZ33330.1"/>
    </source>
</evidence>
<accession>A0ABX0LLP4</accession>
<dbReference type="SMART" id="SM00047">
    <property type="entry name" value="LYZ2"/>
    <property type="match status" value="1"/>
</dbReference>
<protein>
    <recommendedName>
        <fullName evidence="2">Mannosyl-glycoprotein endo-beta-N-acetylglucosamidase-like domain-containing protein</fullName>
    </recommendedName>
</protein>
<feature type="domain" description="Mannosyl-glycoprotein endo-beta-N-acetylglucosamidase-like" evidence="2">
    <location>
        <begin position="60"/>
        <end position="207"/>
    </location>
</feature>
<dbReference type="Proteomes" id="UP000785613">
    <property type="component" value="Unassembled WGS sequence"/>
</dbReference>
<dbReference type="InterPro" id="IPR051056">
    <property type="entry name" value="Glycosyl_Hydrolase_73"/>
</dbReference>
<dbReference type="InterPro" id="IPR002901">
    <property type="entry name" value="MGlyc_endo_b_GlcNAc-like_dom"/>
</dbReference>
<reference evidence="3 4" key="1">
    <citation type="submission" date="2019-09" db="EMBL/GenBank/DDBJ databases">
        <title>Taxonomy of Antarctic Massilia spp.: description of Massilia rubra sp. nov., Massilia aquatica sp. nov., Massilia mucilaginosa sp. nov., Massilia frigida sp. nov. isolated from streams, lakes and regoliths.</title>
        <authorList>
            <person name="Holochova P."/>
            <person name="Sedlacek I."/>
            <person name="Kralova S."/>
            <person name="Maslanova I."/>
            <person name="Busse H.-J."/>
            <person name="Stankova E."/>
            <person name="Vrbovska V."/>
            <person name="Kovarovic V."/>
            <person name="Bartak M."/>
            <person name="Svec P."/>
            <person name="Pantucek R."/>
        </authorList>
    </citation>
    <scope>NUCLEOTIDE SEQUENCE [LARGE SCALE GENOMIC DNA]</scope>
    <source>
        <strain evidence="3 4">CCM 8692</strain>
    </source>
</reference>
<dbReference type="RefSeq" id="WP_167222903.1">
    <property type="nucleotide sequence ID" value="NZ_VUYU01000004.1"/>
</dbReference>
<dbReference type="Pfam" id="PF01832">
    <property type="entry name" value="Glucosaminidase"/>
    <property type="match status" value="1"/>
</dbReference>